<evidence type="ECO:0000313" key="2">
    <source>
        <dbReference type="EMBL" id="QPG06979.1"/>
    </source>
</evidence>
<dbReference type="Proteomes" id="UP000595095">
    <property type="component" value="Chromosome"/>
</dbReference>
<organism evidence="2 3">
    <name type="scientific">Salinimonas marina</name>
    <dbReference type="NCBI Taxonomy" id="2785918"/>
    <lineage>
        <taxon>Bacteria</taxon>
        <taxon>Pseudomonadati</taxon>
        <taxon>Pseudomonadota</taxon>
        <taxon>Gammaproteobacteria</taxon>
        <taxon>Alteromonadales</taxon>
        <taxon>Alteromonadaceae</taxon>
        <taxon>Alteromonas/Salinimonas group</taxon>
        <taxon>Salinimonas</taxon>
    </lineage>
</organism>
<keyword evidence="3" id="KW-1185">Reference proteome</keyword>
<accession>A0A7S9HE94</accession>
<proteinExistence type="predicted"/>
<dbReference type="EMBL" id="CP064795">
    <property type="protein sequence ID" value="QPG06979.1"/>
    <property type="molecule type" value="Genomic_DNA"/>
</dbReference>
<dbReference type="AlphaFoldDB" id="A0A7S9HE94"/>
<protein>
    <submittedName>
        <fullName evidence="2">Uncharacterized protein</fullName>
    </submittedName>
</protein>
<feature type="compositionally biased region" description="Polar residues" evidence="1">
    <location>
        <begin position="10"/>
        <end position="23"/>
    </location>
</feature>
<dbReference type="KEGG" id="smaa:IT774_07700"/>
<reference evidence="2 3" key="1">
    <citation type="submission" date="2020-11" db="EMBL/GenBank/DDBJ databases">
        <title>Complete genome sequence for Salinimonas sp. strain G2-b.</title>
        <authorList>
            <person name="Park S.-J."/>
        </authorList>
    </citation>
    <scope>NUCLEOTIDE SEQUENCE [LARGE SCALE GENOMIC DNA]</scope>
    <source>
        <strain evidence="2 3">G2-b</strain>
    </source>
</reference>
<dbReference type="RefSeq" id="WP_195812051.1">
    <property type="nucleotide sequence ID" value="NZ_CP064795.1"/>
</dbReference>
<name>A0A7S9HE94_9ALTE</name>
<sequence length="123" mass="13276">MPDTDYGNLSLGTTAGSPTGQFQPTTMNKLLGYTDPTNDVQYGGMAMPAISAASGLAQSWLGFQQLGLAKDQFGFQKQAFNDQYNQQTQQYNTMIADRANARLGYSDEDAANYVANNSLKGRG</sequence>
<evidence type="ECO:0000256" key="1">
    <source>
        <dbReference type="SAM" id="MobiDB-lite"/>
    </source>
</evidence>
<gene>
    <name evidence="2" type="ORF">IT774_07700</name>
</gene>
<evidence type="ECO:0000313" key="3">
    <source>
        <dbReference type="Proteomes" id="UP000595095"/>
    </source>
</evidence>
<feature type="region of interest" description="Disordered" evidence="1">
    <location>
        <begin position="1"/>
        <end position="23"/>
    </location>
</feature>